<dbReference type="SUPFAM" id="SSF54427">
    <property type="entry name" value="NTF2-like"/>
    <property type="match status" value="1"/>
</dbReference>
<evidence type="ECO:0000313" key="3">
    <source>
        <dbReference type="EMBL" id="KNE56556.1"/>
    </source>
</evidence>
<dbReference type="InterPro" id="IPR045875">
    <property type="entry name" value="NTF2"/>
</dbReference>
<dbReference type="InterPro" id="IPR002075">
    <property type="entry name" value="NTF2_dom"/>
</dbReference>
<evidence type="ECO:0000256" key="1">
    <source>
        <dbReference type="RuleBase" id="RU369002"/>
    </source>
</evidence>
<gene>
    <name evidence="3" type="ORF">AMAG_17934</name>
</gene>
<name>A0A0L0S2D5_ALLM3</name>
<feature type="domain" description="NTF2" evidence="2">
    <location>
        <begin position="1"/>
        <end position="84"/>
    </location>
</feature>
<dbReference type="InterPro" id="IPR032710">
    <property type="entry name" value="NTF2-like_dom_sf"/>
</dbReference>
<dbReference type="PANTHER" id="PTHR12612">
    <property type="entry name" value="NUCLEAR TRANSPORT FACTOR 2"/>
    <property type="match status" value="1"/>
</dbReference>
<dbReference type="GO" id="GO:0015031">
    <property type="term" value="P:protein transport"/>
    <property type="evidence" value="ECO:0007669"/>
    <property type="project" value="UniProtKB-KW"/>
</dbReference>
<organism evidence="3 4">
    <name type="scientific">Allomyces macrogynus (strain ATCC 38327)</name>
    <name type="common">Allomyces javanicus var. macrogynus</name>
    <dbReference type="NCBI Taxonomy" id="578462"/>
    <lineage>
        <taxon>Eukaryota</taxon>
        <taxon>Fungi</taxon>
        <taxon>Fungi incertae sedis</taxon>
        <taxon>Blastocladiomycota</taxon>
        <taxon>Blastocladiomycetes</taxon>
        <taxon>Blastocladiales</taxon>
        <taxon>Blastocladiaceae</taxon>
        <taxon>Allomyces</taxon>
    </lineage>
</organism>
<dbReference type="EMBL" id="GG745330">
    <property type="protein sequence ID" value="KNE56556.1"/>
    <property type="molecule type" value="Genomic_DNA"/>
</dbReference>
<dbReference type="eggNOG" id="KOG2104">
    <property type="taxonomic scope" value="Eukaryota"/>
</dbReference>
<sequence length="84" mass="9209">MNRASQAGVYRDISMLPFEGADHVGTTAIETKLQSLLFQQTQFKVLSLDAQPSNLQLGPFLICVTGQLIPNDENKLLVVFLNCG</sequence>
<keyword evidence="1" id="KW-0653">Protein transport</keyword>
<dbReference type="AlphaFoldDB" id="A0A0L0S2D5"/>
<evidence type="ECO:0000313" key="4">
    <source>
        <dbReference type="Proteomes" id="UP000054350"/>
    </source>
</evidence>
<dbReference type="PROSITE" id="PS50177">
    <property type="entry name" value="NTF2_DOMAIN"/>
    <property type="match status" value="1"/>
</dbReference>
<evidence type="ECO:0000259" key="2">
    <source>
        <dbReference type="PROSITE" id="PS50177"/>
    </source>
</evidence>
<dbReference type="VEuPathDB" id="FungiDB:AMAG_17934"/>
<proteinExistence type="predicted"/>
<comment type="subcellular location">
    <subcellularLocation>
        <location evidence="1">Cytoplasm</location>
    </subcellularLocation>
    <subcellularLocation>
        <location evidence="1">Nucleus</location>
    </subcellularLocation>
</comment>
<protein>
    <recommendedName>
        <fullName evidence="2">NTF2 domain-containing protein</fullName>
    </recommendedName>
</protein>
<dbReference type="STRING" id="578462.A0A0L0S2D5"/>
<dbReference type="Proteomes" id="UP000054350">
    <property type="component" value="Unassembled WGS sequence"/>
</dbReference>
<keyword evidence="1" id="KW-0813">Transport</keyword>
<keyword evidence="4" id="KW-1185">Reference proteome</keyword>
<dbReference type="Pfam" id="PF02136">
    <property type="entry name" value="NTF2"/>
    <property type="match status" value="1"/>
</dbReference>
<reference evidence="3 4" key="1">
    <citation type="submission" date="2009-11" db="EMBL/GenBank/DDBJ databases">
        <title>Annotation of Allomyces macrogynus ATCC 38327.</title>
        <authorList>
            <consortium name="The Broad Institute Genome Sequencing Platform"/>
            <person name="Russ C."/>
            <person name="Cuomo C."/>
            <person name="Burger G."/>
            <person name="Gray M.W."/>
            <person name="Holland P.W.H."/>
            <person name="King N."/>
            <person name="Lang F.B.F."/>
            <person name="Roger A.J."/>
            <person name="Ruiz-Trillo I."/>
            <person name="Young S.K."/>
            <person name="Zeng Q."/>
            <person name="Gargeya S."/>
            <person name="Fitzgerald M."/>
            <person name="Haas B."/>
            <person name="Abouelleil A."/>
            <person name="Alvarado L."/>
            <person name="Arachchi H.M."/>
            <person name="Berlin A."/>
            <person name="Chapman S.B."/>
            <person name="Gearin G."/>
            <person name="Goldberg J."/>
            <person name="Griggs A."/>
            <person name="Gujja S."/>
            <person name="Hansen M."/>
            <person name="Heiman D."/>
            <person name="Howarth C."/>
            <person name="Larimer J."/>
            <person name="Lui A."/>
            <person name="MacDonald P.J.P."/>
            <person name="McCowen C."/>
            <person name="Montmayeur A."/>
            <person name="Murphy C."/>
            <person name="Neiman D."/>
            <person name="Pearson M."/>
            <person name="Priest M."/>
            <person name="Roberts A."/>
            <person name="Saif S."/>
            <person name="Shea T."/>
            <person name="Sisk P."/>
            <person name="Stolte C."/>
            <person name="Sykes S."/>
            <person name="Wortman J."/>
            <person name="Nusbaum C."/>
            <person name="Birren B."/>
        </authorList>
    </citation>
    <scope>NUCLEOTIDE SEQUENCE [LARGE SCALE GENOMIC DNA]</scope>
    <source>
        <strain evidence="3 4">ATCC 38327</strain>
    </source>
</reference>
<keyword evidence="1" id="KW-0963">Cytoplasm</keyword>
<comment type="function">
    <text evidence="1">Has a role in nuclear-cytoplasmic transport of proteins and mRNAs.</text>
</comment>
<dbReference type="InterPro" id="IPR018222">
    <property type="entry name" value="Nuclear_transport_factor_2_euk"/>
</dbReference>
<accession>A0A0L0S2D5</accession>
<reference evidence="4" key="2">
    <citation type="submission" date="2009-11" db="EMBL/GenBank/DDBJ databases">
        <title>The Genome Sequence of Allomyces macrogynus strain ATCC 38327.</title>
        <authorList>
            <consortium name="The Broad Institute Genome Sequencing Platform"/>
            <person name="Russ C."/>
            <person name="Cuomo C."/>
            <person name="Shea T."/>
            <person name="Young S.K."/>
            <person name="Zeng Q."/>
            <person name="Koehrsen M."/>
            <person name="Haas B."/>
            <person name="Borodovsky M."/>
            <person name="Guigo R."/>
            <person name="Alvarado L."/>
            <person name="Berlin A."/>
            <person name="Borenstein D."/>
            <person name="Chen Z."/>
            <person name="Engels R."/>
            <person name="Freedman E."/>
            <person name="Gellesch M."/>
            <person name="Goldberg J."/>
            <person name="Griggs A."/>
            <person name="Gujja S."/>
            <person name="Heiman D."/>
            <person name="Hepburn T."/>
            <person name="Howarth C."/>
            <person name="Jen D."/>
            <person name="Larson L."/>
            <person name="Lewis B."/>
            <person name="Mehta T."/>
            <person name="Park D."/>
            <person name="Pearson M."/>
            <person name="Roberts A."/>
            <person name="Saif S."/>
            <person name="Shenoy N."/>
            <person name="Sisk P."/>
            <person name="Stolte C."/>
            <person name="Sykes S."/>
            <person name="Walk T."/>
            <person name="White J."/>
            <person name="Yandava C."/>
            <person name="Burger G."/>
            <person name="Gray M.W."/>
            <person name="Holland P.W.H."/>
            <person name="King N."/>
            <person name="Lang F.B.F."/>
            <person name="Roger A.J."/>
            <person name="Ruiz-Trillo I."/>
            <person name="Lander E."/>
            <person name="Nusbaum C."/>
        </authorList>
    </citation>
    <scope>NUCLEOTIDE SEQUENCE [LARGE SCALE GENOMIC DNA]</scope>
    <source>
        <strain evidence="4">ATCC 38327</strain>
    </source>
</reference>
<dbReference type="GO" id="GO:0005634">
    <property type="term" value="C:nucleus"/>
    <property type="evidence" value="ECO:0007669"/>
    <property type="project" value="UniProtKB-SubCell"/>
</dbReference>
<dbReference type="OrthoDB" id="6507044at2759"/>
<keyword evidence="1" id="KW-0539">Nucleus</keyword>
<dbReference type="GO" id="GO:0051028">
    <property type="term" value="P:mRNA transport"/>
    <property type="evidence" value="ECO:0007669"/>
    <property type="project" value="UniProtKB-UniRule"/>
</dbReference>
<dbReference type="GO" id="GO:0006913">
    <property type="term" value="P:nucleocytoplasmic transport"/>
    <property type="evidence" value="ECO:0007669"/>
    <property type="project" value="UniProtKB-UniRule"/>
</dbReference>
<dbReference type="Gene3D" id="3.10.450.50">
    <property type="match status" value="1"/>
</dbReference>
<dbReference type="GO" id="GO:0005737">
    <property type="term" value="C:cytoplasm"/>
    <property type="evidence" value="ECO:0007669"/>
    <property type="project" value="UniProtKB-SubCell"/>
</dbReference>